<accession>T1G6U2</accession>
<dbReference type="GO" id="GO:0035556">
    <property type="term" value="P:intracellular signal transduction"/>
    <property type="evidence" value="ECO:0000318"/>
    <property type="project" value="GO_Central"/>
</dbReference>
<dbReference type="OMA" id="KCGWERG"/>
<dbReference type="SUPFAM" id="SSF56112">
    <property type="entry name" value="Protein kinase-like (PK-like)"/>
    <property type="match status" value="1"/>
</dbReference>
<protein>
    <recommendedName>
        <fullName evidence="10">Protein kinase domain-containing protein</fullName>
    </recommendedName>
</protein>
<evidence type="ECO:0000256" key="9">
    <source>
        <dbReference type="SAM" id="MobiDB-lite"/>
    </source>
</evidence>
<evidence type="ECO:0000256" key="7">
    <source>
        <dbReference type="PROSITE-ProRule" id="PRU10141"/>
    </source>
</evidence>
<reference evidence="11 13" key="2">
    <citation type="journal article" date="2013" name="Nature">
        <title>Insights into bilaterian evolution from three spiralian genomes.</title>
        <authorList>
            <person name="Simakov O."/>
            <person name="Marletaz F."/>
            <person name="Cho S.J."/>
            <person name="Edsinger-Gonzales E."/>
            <person name="Havlak P."/>
            <person name="Hellsten U."/>
            <person name="Kuo D.H."/>
            <person name="Larsson T."/>
            <person name="Lv J."/>
            <person name="Arendt D."/>
            <person name="Savage R."/>
            <person name="Osoegawa K."/>
            <person name="de Jong P."/>
            <person name="Grimwood J."/>
            <person name="Chapman J.A."/>
            <person name="Shapiro H."/>
            <person name="Aerts A."/>
            <person name="Otillar R.P."/>
            <person name="Terry A.Y."/>
            <person name="Boore J.L."/>
            <person name="Grigoriev I.V."/>
            <person name="Lindberg D.R."/>
            <person name="Seaver E.C."/>
            <person name="Weisblat D.A."/>
            <person name="Putnam N.H."/>
            <person name="Rokhsar D.S."/>
        </authorList>
    </citation>
    <scope>NUCLEOTIDE SEQUENCE</scope>
</reference>
<dbReference type="Proteomes" id="UP000015101">
    <property type="component" value="Unassembled WGS sequence"/>
</dbReference>
<reference evidence="12" key="3">
    <citation type="submission" date="2015-06" db="UniProtKB">
        <authorList>
            <consortium name="EnsemblMetazoa"/>
        </authorList>
    </citation>
    <scope>IDENTIFICATION</scope>
</reference>
<feature type="compositionally biased region" description="Polar residues" evidence="9">
    <location>
        <begin position="408"/>
        <end position="418"/>
    </location>
</feature>
<dbReference type="GO" id="GO:0004683">
    <property type="term" value="F:calcium/calmodulin-dependent protein kinase activity"/>
    <property type="evidence" value="ECO:0000318"/>
    <property type="project" value="GO_Central"/>
</dbReference>
<gene>
    <name evidence="12" type="primary">20216789</name>
    <name evidence="11" type="ORF">HELRODRAFT_87686</name>
</gene>
<dbReference type="OrthoDB" id="5794026at2759"/>
<evidence type="ECO:0000256" key="3">
    <source>
        <dbReference type="ARBA" id="ARBA00022679"/>
    </source>
</evidence>
<dbReference type="GO" id="GO:0005634">
    <property type="term" value="C:nucleus"/>
    <property type="evidence" value="ECO:0000318"/>
    <property type="project" value="GO_Central"/>
</dbReference>
<evidence type="ECO:0000259" key="10">
    <source>
        <dbReference type="PROSITE" id="PS50011"/>
    </source>
</evidence>
<dbReference type="InterPro" id="IPR008271">
    <property type="entry name" value="Ser/Thr_kinase_AS"/>
</dbReference>
<dbReference type="EMBL" id="AMQM01007126">
    <property type="status" value="NOT_ANNOTATED_CDS"/>
    <property type="molecule type" value="Genomic_DNA"/>
</dbReference>
<evidence type="ECO:0000256" key="4">
    <source>
        <dbReference type="ARBA" id="ARBA00022741"/>
    </source>
</evidence>
<dbReference type="InterPro" id="IPR011009">
    <property type="entry name" value="Kinase-like_dom_sf"/>
</dbReference>
<dbReference type="GeneID" id="20216789"/>
<dbReference type="GO" id="GO:0009931">
    <property type="term" value="F:calcium-dependent protein serine/threonine kinase activity"/>
    <property type="evidence" value="ECO:0000318"/>
    <property type="project" value="GO_Central"/>
</dbReference>
<dbReference type="InParanoid" id="T1G6U2"/>
<name>T1G6U2_HELRO</name>
<dbReference type="HOGENOM" id="CLU_000288_63_0_1"/>
<evidence type="ECO:0000313" key="11">
    <source>
        <dbReference type="EMBL" id="ESN94036.1"/>
    </source>
</evidence>
<sequence length="456" mass="51141">MLHLSSCSPCTEVYEPTGEILGTGSFGSVQTYRSIKDHKEFAVKIVEKKSSKTRKKVLKEIELFHHCRGHPNILQMIEYFEEADVFYLVFEKMEGGTLLSTIGKRGHLTEQEASLVIRDVANAISHLHKKGIAHRDLKPENILCALPNQLTPVKLCDFDLGNDIHINSKRTSPITTPVLQSPVGSVEFMAPEVVDVWQDVANSYNKRCDLWSLGIILYILLCGYVPFYANCGDSCGWENGGACTACQDILFDNIQLGIYDFPEKEWSSISMSAKDLISHLLVRNPAERYSTEEVLQHPWITTDGEELPLATPDVLKKTNSVRELQVFTENANAANRKIQQELSRSVSKSSGLTLLTHPACRKSGRLEDDERRRSLSSLHNFDLDDDSDIDCGLVMSSPPRNAITIPPRNNTFQGITRSGKNRSRYGNHEGGYGDGLQIESFSDSGKDYLPLMNFYY</sequence>
<dbReference type="eggNOG" id="KOG0607">
    <property type="taxonomic scope" value="Eukaryota"/>
</dbReference>
<feature type="binding site" evidence="7">
    <location>
        <position position="44"/>
    </location>
    <ligand>
        <name>ATP</name>
        <dbReference type="ChEBI" id="CHEBI:30616"/>
    </ligand>
</feature>
<evidence type="ECO:0000256" key="6">
    <source>
        <dbReference type="ARBA" id="ARBA00022840"/>
    </source>
</evidence>
<dbReference type="CTD" id="20216789"/>
<dbReference type="AlphaFoldDB" id="T1G6U2"/>
<keyword evidence="13" id="KW-1185">Reference proteome</keyword>
<keyword evidence="5" id="KW-0418">Kinase</keyword>
<dbReference type="InterPro" id="IPR017441">
    <property type="entry name" value="Protein_kinase_ATP_BS"/>
</dbReference>
<dbReference type="PROSITE" id="PS50011">
    <property type="entry name" value="PROTEIN_KINASE_DOM"/>
    <property type="match status" value="1"/>
</dbReference>
<evidence type="ECO:0000313" key="13">
    <source>
        <dbReference type="Proteomes" id="UP000015101"/>
    </source>
</evidence>
<dbReference type="PANTHER" id="PTHR24349">
    <property type="entry name" value="SERINE/THREONINE-PROTEIN KINASE"/>
    <property type="match status" value="1"/>
</dbReference>
<dbReference type="RefSeq" id="XP_009027757.1">
    <property type="nucleotide sequence ID" value="XM_009029509.1"/>
</dbReference>
<reference evidence="13" key="1">
    <citation type="submission" date="2012-12" db="EMBL/GenBank/DDBJ databases">
        <authorList>
            <person name="Hellsten U."/>
            <person name="Grimwood J."/>
            <person name="Chapman J.A."/>
            <person name="Shapiro H."/>
            <person name="Aerts A."/>
            <person name="Otillar R.P."/>
            <person name="Terry A.Y."/>
            <person name="Boore J.L."/>
            <person name="Simakov O."/>
            <person name="Marletaz F."/>
            <person name="Cho S.-J."/>
            <person name="Edsinger-Gonzales E."/>
            <person name="Havlak P."/>
            <person name="Kuo D.-H."/>
            <person name="Larsson T."/>
            <person name="Lv J."/>
            <person name="Arendt D."/>
            <person name="Savage R."/>
            <person name="Osoegawa K."/>
            <person name="de Jong P."/>
            <person name="Lindberg D.R."/>
            <person name="Seaver E.C."/>
            <person name="Weisblat D.A."/>
            <person name="Putnam N.H."/>
            <person name="Grigoriev I.V."/>
            <person name="Rokhsar D.S."/>
        </authorList>
    </citation>
    <scope>NUCLEOTIDE SEQUENCE</scope>
</reference>
<dbReference type="STRING" id="6412.T1G6U2"/>
<dbReference type="PROSITE" id="PS00107">
    <property type="entry name" value="PROTEIN_KINASE_ATP"/>
    <property type="match status" value="1"/>
</dbReference>
<dbReference type="PROSITE" id="PS00108">
    <property type="entry name" value="PROTEIN_KINASE_ST"/>
    <property type="match status" value="1"/>
</dbReference>
<dbReference type="FunFam" id="1.10.510.10:FF:000571">
    <property type="entry name" value="Maternal embryonic leucine zipper kinase"/>
    <property type="match status" value="1"/>
</dbReference>
<evidence type="ECO:0000256" key="8">
    <source>
        <dbReference type="RuleBase" id="RU000304"/>
    </source>
</evidence>
<evidence type="ECO:0000256" key="1">
    <source>
        <dbReference type="ARBA" id="ARBA00006692"/>
    </source>
</evidence>
<dbReference type="SMART" id="SM00220">
    <property type="entry name" value="S_TKc"/>
    <property type="match status" value="1"/>
</dbReference>
<dbReference type="KEGG" id="hro:HELRODRAFT_87686"/>
<keyword evidence="2 8" id="KW-0723">Serine/threonine-protein kinase</keyword>
<organism evidence="12 13">
    <name type="scientific">Helobdella robusta</name>
    <name type="common">Californian leech</name>
    <dbReference type="NCBI Taxonomy" id="6412"/>
    <lineage>
        <taxon>Eukaryota</taxon>
        <taxon>Metazoa</taxon>
        <taxon>Spiralia</taxon>
        <taxon>Lophotrochozoa</taxon>
        <taxon>Annelida</taxon>
        <taxon>Clitellata</taxon>
        <taxon>Hirudinea</taxon>
        <taxon>Rhynchobdellida</taxon>
        <taxon>Glossiphoniidae</taxon>
        <taxon>Helobdella</taxon>
    </lineage>
</organism>
<dbReference type="InterPro" id="IPR050205">
    <property type="entry name" value="CDPK_Ser/Thr_kinases"/>
</dbReference>
<evidence type="ECO:0000313" key="12">
    <source>
        <dbReference type="EnsemblMetazoa" id="HelroP87686"/>
    </source>
</evidence>
<dbReference type="Pfam" id="PF00069">
    <property type="entry name" value="Pkinase"/>
    <property type="match status" value="1"/>
</dbReference>
<keyword evidence="6 7" id="KW-0067">ATP-binding</keyword>
<proteinExistence type="inferred from homology"/>
<dbReference type="GO" id="GO:0005516">
    <property type="term" value="F:calmodulin binding"/>
    <property type="evidence" value="ECO:0000318"/>
    <property type="project" value="GO_Central"/>
</dbReference>
<evidence type="ECO:0000256" key="2">
    <source>
        <dbReference type="ARBA" id="ARBA00022527"/>
    </source>
</evidence>
<keyword evidence="4 7" id="KW-0547">Nucleotide-binding</keyword>
<feature type="domain" description="Protein kinase" evidence="10">
    <location>
        <begin position="15"/>
        <end position="300"/>
    </location>
</feature>
<dbReference type="Gene3D" id="3.30.200.20">
    <property type="entry name" value="Phosphorylase Kinase, domain 1"/>
    <property type="match status" value="1"/>
</dbReference>
<evidence type="ECO:0000256" key="5">
    <source>
        <dbReference type="ARBA" id="ARBA00022777"/>
    </source>
</evidence>
<comment type="similarity">
    <text evidence="1">Belongs to the protein kinase superfamily. CAMK Ser/Thr protein kinase family.</text>
</comment>
<dbReference type="FunFam" id="3.30.200.20:FF:000906">
    <property type="entry name" value="CRE-MNK-1 protein"/>
    <property type="match status" value="1"/>
</dbReference>
<dbReference type="GO" id="GO:0005524">
    <property type="term" value="F:ATP binding"/>
    <property type="evidence" value="ECO:0007669"/>
    <property type="project" value="UniProtKB-UniRule"/>
</dbReference>
<feature type="region of interest" description="Disordered" evidence="9">
    <location>
        <begin position="408"/>
        <end position="428"/>
    </location>
</feature>
<dbReference type="EnsemblMetazoa" id="HelroT87686">
    <property type="protein sequence ID" value="HelroP87686"/>
    <property type="gene ID" value="HelroG87686"/>
</dbReference>
<dbReference type="InterPro" id="IPR000719">
    <property type="entry name" value="Prot_kinase_dom"/>
</dbReference>
<dbReference type="Gene3D" id="1.10.510.10">
    <property type="entry name" value="Transferase(Phosphotransferase) domain 1"/>
    <property type="match status" value="1"/>
</dbReference>
<dbReference type="EMBL" id="KB097572">
    <property type="protein sequence ID" value="ESN94036.1"/>
    <property type="molecule type" value="Genomic_DNA"/>
</dbReference>
<dbReference type="GO" id="GO:0005737">
    <property type="term" value="C:cytoplasm"/>
    <property type="evidence" value="ECO:0000318"/>
    <property type="project" value="GO_Central"/>
</dbReference>
<keyword evidence="3" id="KW-0808">Transferase</keyword>